<evidence type="ECO:0000256" key="1">
    <source>
        <dbReference type="SAM" id="Phobius"/>
    </source>
</evidence>
<dbReference type="Proteomes" id="UP001597156">
    <property type="component" value="Unassembled WGS sequence"/>
</dbReference>
<feature type="transmembrane region" description="Helical" evidence="1">
    <location>
        <begin position="249"/>
        <end position="270"/>
    </location>
</feature>
<dbReference type="InterPro" id="IPR051784">
    <property type="entry name" value="Nod_factor_ABC_transporter"/>
</dbReference>
<feature type="transmembrane region" description="Helical" evidence="1">
    <location>
        <begin position="142"/>
        <end position="164"/>
    </location>
</feature>
<feature type="transmembrane region" description="Helical" evidence="1">
    <location>
        <begin position="107"/>
        <end position="130"/>
    </location>
</feature>
<keyword evidence="1" id="KW-0812">Transmembrane</keyword>
<dbReference type="EMBL" id="JBHTLH010000019">
    <property type="protein sequence ID" value="MFD1125357.1"/>
    <property type="molecule type" value="Genomic_DNA"/>
</dbReference>
<dbReference type="PANTHER" id="PTHR43229">
    <property type="entry name" value="NODULATION PROTEIN J"/>
    <property type="match status" value="1"/>
</dbReference>
<dbReference type="RefSeq" id="WP_121978265.1">
    <property type="nucleotide sequence ID" value="NZ_JBHTLH010000019.1"/>
</dbReference>
<evidence type="ECO:0008006" key="4">
    <source>
        <dbReference type="Google" id="ProtNLM"/>
    </source>
</evidence>
<evidence type="ECO:0000313" key="3">
    <source>
        <dbReference type="Proteomes" id="UP001597156"/>
    </source>
</evidence>
<name>A0ABW3PPB2_9LACO</name>
<protein>
    <recommendedName>
        <fullName evidence="4">ABC transporter permease</fullName>
    </recommendedName>
</protein>
<keyword evidence="1" id="KW-1133">Transmembrane helix</keyword>
<accession>A0ABW3PPB2</accession>
<comment type="caution">
    <text evidence="2">The sequence shown here is derived from an EMBL/GenBank/DDBJ whole genome shotgun (WGS) entry which is preliminary data.</text>
</comment>
<organism evidence="2 3">
    <name type="scientific">Lentilactobacillus raoultii</name>
    <dbReference type="NCBI Taxonomy" id="1987503"/>
    <lineage>
        <taxon>Bacteria</taxon>
        <taxon>Bacillati</taxon>
        <taxon>Bacillota</taxon>
        <taxon>Bacilli</taxon>
        <taxon>Lactobacillales</taxon>
        <taxon>Lactobacillaceae</taxon>
        <taxon>Lentilactobacillus</taxon>
    </lineage>
</organism>
<proteinExistence type="predicted"/>
<reference evidence="3" key="1">
    <citation type="journal article" date="2019" name="Int. J. Syst. Evol. Microbiol.">
        <title>The Global Catalogue of Microorganisms (GCM) 10K type strain sequencing project: providing services to taxonomists for standard genome sequencing and annotation.</title>
        <authorList>
            <consortium name="The Broad Institute Genomics Platform"/>
            <consortium name="The Broad Institute Genome Sequencing Center for Infectious Disease"/>
            <person name="Wu L."/>
            <person name="Ma J."/>
        </authorList>
    </citation>
    <scope>NUCLEOTIDE SEQUENCE [LARGE SCALE GENOMIC DNA]</scope>
    <source>
        <strain evidence="3">CCUG 71848</strain>
    </source>
</reference>
<feature type="transmembrane region" description="Helical" evidence="1">
    <location>
        <begin position="58"/>
        <end position="77"/>
    </location>
</feature>
<evidence type="ECO:0000313" key="2">
    <source>
        <dbReference type="EMBL" id="MFD1125357.1"/>
    </source>
</evidence>
<feature type="transmembrane region" description="Helical" evidence="1">
    <location>
        <begin position="171"/>
        <end position="195"/>
    </location>
</feature>
<keyword evidence="3" id="KW-1185">Reference proteome</keyword>
<keyword evidence="1" id="KW-0472">Membrane</keyword>
<feature type="transmembrane region" description="Helical" evidence="1">
    <location>
        <begin position="20"/>
        <end position="38"/>
    </location>
</feature>
<gene>
    <name evidence="2" type="ORF">ACFQ22_08310</name>
</gene>
<sequence>MKIKFIRRTLAIYRRDKVAIFFSFLALLITLFIYVFFLRDNILQTMPKGIHAKQFVDLWMIAGLISIVGISASLAPFEQRIKDSQDNKQYDFIVNGQMSKLSMSVSYLIAAVIEASVSTLAFVVIAYAYLGVGDSSLLTLNMFIQIVGYALLLVVFGCLFFACITNLVNSISVFSSLSAIVGALTGFFSGSYIIFGELPSFMKKLVVEWPGYKIAGVIRSIMVKNVTIPAAYKPKLFKSLGIFRINGNVIKLLIVWLVILVALLILESIVDRKR</sequence>
<dbReference type="PANTHER" id="PTHR43229:SF2">
    <property type="entry name" value="NODULATION PROTEIN J"/>
    <property type="match status" value="1"/>
</dbReference>